<comment type="subcellular location">
    <subcellularLocation>
        <location evidence="1">Nucleus</location>
    </subcellularLocation>
</comment>
<dbReference type="PANTHER" id="PTHR23196">
    <property type="entry name" value="PAX TRANSCRIPTION ACTIVATION DOMAIN INTERACTING PROTEIN"/>
    <property type="match status" value="1"/>
</dbReference>
<dbReference type="PROSITE" id="PS50172">
    <property type="entry name" value="BRCT"/>
    <property type="match status" value="1"/>
</dbReference>
<feature type="domain" description="BRCT" evidence="5">
    <location>
        <begin position="746"/>
        <end position="794"/>
    </location>
</feature>
<dbReference type="PANTHER" id="PTHR23196:SF1">
    <property type="entry name" value="PAX-INTERACTING PROTEIN 1"/>
    <property type="match status" value="1"/>
</dbReference>
<keyword evidence="7" id="KW-1185">Reference proteome</keyword>
<keyword evidence="3" id="KW-0539">Nucleus</keyword>
<feature type="region of interest" description="Disordered" evidence="4">
    <location>
        <begin position="539"/>
        <end position="558"/>
    </location>
</feature>
<dbReference type="AlphaFoldDB" id="A0A2Z7BE71"/>
<name>A0A2Z7BE71_9LAMI</name>
<evidence type="ECO:0000256" key="1">
    <source>
        <dbReference type="ARBA" id="ARBA00004123"/>
    </source>
</evidence>
<protein>
    <recommendedName>
        <fullName evidence="5">BRCT domain-containing protein</fullName>
    </recommendedName>
</protein>
<dbReference type="Pfam" id="PF16589">
    <property type="entry name" value="BRCT_2"/>
    <property type="match status" value="1"/>
</dbReference>
<dbReference type="EMBL" id="KV006883">
    <property type="protein sequence ID" value="KZV32385.1"/>
    <property type="molecule type" value="Genomic_DNA"/>
</dbReference>
<organism evidence="6 7">
    <name type="scientific">Dorcoceras hygrometricum</name>
    <dbReference type="NCBI Taxonomy" id="472368"/>
    <lineage>
        <taxon>Eukaryota</taxon>
        <taxon>Viridiplantae</taxon>
        <taxon>Streptophyta</taxon>
        <taxon>Embryophyta</taxon>
        <taxon>Tracheophyta</taxon>
        <taxon>Spermatophyta</taxon>
        <taxon>Magnoliopsida</taxon>
        <taxon>eudicotyledons</taxon>
        <taxon>Gunneridae</taxon>
        <taxon>Pentapetalae</taxon>
        <taxon>asterids</taxon>
        <taxon>lamiids</taxon>
        <taxon>Lamiales</taxon>
        <taxon>Gesneriaceae</taxon>
        <taxon>Didymocarpoideae</taxon>
        <taxon>Trichosporeae</taxon>
        <taxon>Loxocarpinae</taxon>
        <taxon>Dorcoceras</taxon>
    </lineage>
</organism>
<dbReference type="CDD" id="cd18432">
    <property type="entry name" value="BRCT_PAXIP1_rpt6_like"/>
    <property type="match status" value="1"/>
</dbReference>
<dbReference type="CDD" id="cd17744">
    <property type="entry name" value="BRCT_MDC1_rpt1"/>
    <property type="match status" value="1"/>
</dbReference>
<dbReference type="SUPFAM" id="SSF52113">
    <property type="entry name" value="BRCT domain"/>
    <property type="match status" value="1"/>
</dbReference>
<dbReference type="InterPro" id="IPR051579">
    <property type="entry name" value="DDR_Transcriptional_Reg"/>
</dbReference>
<dbReference type="OrthoDB" id="342264at2759"/>
<dbReference type="Pfam" id="PF16770">
    <property type="entry name" value="RTT107_BRCT_5"/>
    <property type="match status" value="1"/>
</dbReference>
<evidence type="ECO:0000256" key="2">
    <source>
        <dbReference type="ARBA" id="ARBA00022763"/>
    </source>
</evidence>
<gene>
    <name evidence="6" type="ORF">F511_03668</name>
</gene>
<keyword evidence="2" id="KW-0227">DNA damage</keyword>
<dbReference type="Gene3D" id="3.40.50.10190">
    <property type="entry name" value="BRCT domain"/>
    <property type="match status" value="2"/>
</dbReference>
<evidence type="ECO:0000256" key="4">
    <source>
        <dbReference type="SAM" id="MobiDB-lite"/>
    </source>
</evidence>
<dbReference type="Proteomes" id="UP000250235">
    <property type="component" value="Unassembled WGS sequence"/>
</dbReference>
<dbReference type="SMART" id="SM00292">
    <property type="entry name" value="BRCT"/>
    <property type="match status" value="1"/>
</dbReference>
<evidence type="ECO:0000313" key="7">
    <source>
        <dbReference type="Proteomes" id="UP000250235"/>
    </source>
</evidence>
<accession>A0A2Z7BE71</accession>
<evidence type="ECO:0000256" key="3">
    <source>
        <dbReference type="ARBA" id="ARBA00023242"/>
    </source>
</evidence>
<dbReference type="GO" id="GO:0005634">
    <property type="term" value="C:nucleus"/>
    <property type="evidence" value="ECO:0007669"/>
    <property type="project" value="UniProtKB-SubCell"/>
</dbReference>
<dbReference type="InterPro" id="IPR001357">
    <property type="entry name" value="BRCT_dom"/>
</dbReference>
<evidence type="ECO:0000313" key="6">
    <source>
        <dbReference type="EMBL" id="KZV32385.1"/>
    </source>
</evidence>
<feature type="region of interest" description="Disordered" evidence="4">
    <location>
        <begin position="651"/>
        <end position="676"/>
    </location>
</feature>
<evidence type="ECO:0000259" key="5">
    <source>
        <dbReference type="PROSITE" id="PS50172"/>
    </source>
</evidence>
<reference evidence="6 7" key="1">
    <citation type="journal article" date="2015" name="Proc. Natl. Acad. Sci. U.S.A.">
        <title>The resurrection genome of Boea hygrometrica: A blueprint for survival of dehydration.</title>
        <authorList>
            <person name="Xiao L."/>
            <person name="Yang G."/>
            <person name="Zhang L."/>
            <person name="Yang X."/>
            <person name="Zhao S."/>
            <person name="Ji Z."/>
            <person name="Zhou Q."/>
            <person name="Hu M."/>
            <person name="Wang Y."/>
            <person name="Chen M."/>
            <person name="Xu Y."/>
            <person name="Jin H."/>
            <person name="Xiao X."/>
            <person name="Hu G."/>
            <person name="Bao F."/>
            <person name="Hu Y."/>
            <person name="Wan P."/>
            <person name="Li L."/>
            <person name="Deng X."/>
            <person name="Kuang T."/>
            <person name="Xiang C."/>
            <person name="Zhu J.K."/>
            <person name="Oliver M.J."/>
            <person name="He Y."/>
        </authorList>
    </citation>
    <scope>NUCLEOTIDE SEQUENCE [LARGE SCALE GENOMIC DNA]</scope>
    <source>
        <strain evidence="7">cv. XS01</strain>
    </source>
</reference>
<sequence>MGEEYEYTGTFPLDDTVALESPGADSRLMDLFGNTELLDTCETVEDSGDWMENYGEKDVVLDSDDERGGQNETIGLLNGGSGGVIRGSSRREVTGLAKRQKVSGARSVGCDDESYLLSTILDDGIGHQDHLVIDSVTSRAQDLKASSSNVDPKAIEKVADYGWKHAKLSYIESPESAELQGKALDFVDQYLVVNDLGSTGHIETSKTGRIKSPPSLRSKGSHSLARRVNFGCNACKSTTFDVPEKPFMEGESSSLRNTNKLIYATKGDNSRNSSINQESDDGYSEMMVSSLCSNEILAGNILCSNKVESNLAYITESDKVGSKSGVAIAYNFIKDLDGQYDAGSFKQTAGKDGQLRSLTDTMDIGLDTQMAAEAMEALINVASPMLNASFAHPDLDSRLEPASTVNKNTKSVQFVDSKEAFIGWSNKEKRSKSMKFSPDELHKNICCSKDHCSSVSNGHYPHGKMPETNDAIKSDSPLKRKGIISFRDVVCNKGVRGTRLNCSTYLRGTSKTAKREESQNIAVTDVRLSKFKSWIHPRGRRFHSHAPQRSNKSIKKSSCDAGVEKNAEKCSVVNDKSYDRVGKLLVYTRRRHFLAERKHSGNYINLTGDSSSPSVSYNECSGRQAESSIEFSNLDDEGLSTSLDTSGVTKSVALSDGNSETSRGCMGRSDKRKQPCDLASSPLMKELIRLGYGDSLPDFLPKNLRRRRVRDKVCVLLSQNMNTKVLKRQQKIAARMGICIATYCAEATHFVTDNFVRTRNMLEAIARGKHVVTHSWLENCEQAGYVIDEISYILRDDRKEKEIGFSMPVSLNHARQRPLLKGYRVYITPNVKPSADLMLCLIGAVHGEAIQDVESTLTQYESIPDDFLFLSSEEDHAMCVTFLKKGASIYSSELLLNGIVIQKLEFDR</sequence>
<dbReference type="GO" id="GO:0006974">
    <property type="term" value="P:DNA damage response"/>
    <property type="evidence" value="ECO:0007669"/>
    <property type="project" value="UniProtKB-KW"/>
</dbReference>
<dbReference type="InterPro" id="IPR036420">
    <property type="entry name" value="BRCT_dom_sf"/>
</dbReference>
<proteinExistence type="predicted"/>